<keyword evidence="3" id="KW-1185">Reference proteome</keyword>
<reference evidence="2 3" key="2">
    <citation type="submission" date="2018-12" db="EMBL/GenBank/DDBJ databases">
        <title>Rhizobacter gummiphilus sp. nov., a rubber-degrading bacterium isolated from the soil of a botanical garden in Japan.</title>
        <authorList>
            <person name="Shunsuke S.S."/>
        </authorList>
    </citation>
    <scope>NUCLEOTIDE SEQUENCE [LARGE SCALE GENOMIC DNA]</scope>
    <source>
        <strain evidence="2 3">S-16</strain>
    </source>
</reference>
<proteinExistence type="predicted"/>
<name>A0A3N7HJW5_9BURK</name>
<dbReference type="PROSITE" id="PS51257">
    <property type="entry name" value="PROKAR_LIPOPROTEIN"/>
    <property type="match status" value="1"/>
</dbReference>
<protein>
    <recommendedName>
        <fullName evidence="4">DUF4156 domain-containing protein</fullName>
    </recommendedName>
</protein>
<dbReference type="RefSeq" id="WP_124543236.1">
    <property type="nucleotide sequence ID" value="NZ_QUSW01000009.1"/>
</dbReference>
<feature type="chain" id="PRO_5018051124" description="DUF4156 domain-containing protein" evidence="1">
    <location>
        <begin position="19"/>
        <end position="119"/>
    </location>
</feature>
<dbReference type="Proteomes" id="UP000267464">
    <property type="component" value="Unassembled WGS sequence"/>
</dbReference>
<evidence type="ECO:0000313" key="2">
    <source>
        <dbReference type="EMBL" id="RQP21823.1"/>
    </source>
</evidence>
<feature type="signal peptide" evidence="1">
    <location>
        <begin position="1"/>
        <end position="18"/>
    </location>
</feature>
<keyword evidence="1" id="KW-0732">Signal</keyword>
<dbReference type="EMBL" id="QUSW01000009">
    <property type="protein sequence ID" value="RQP21823.1"/>
    <property type="molecule type" value="Genomic_DNA"/>
</dbReference>
<evidence type="ECO:0000313" key="3">
    <source>
        <dbReference type="Proteomes" id="UP000267464"/>
    </source>
</evidence>
<dbReference type="OrthoDB" id="8811364at2"/>
<reference evidence="2 3" key="1">
    <citation type="submission" date="2018-08" db="EMBL/GenBank/DDBJ databases">
        <authorList>
            <person name="Khan S.A."/>
            <person name="Jeon C.O."/>
            <person name="Chun B.H."/>
            <person name="Jeong S.E."/>
        </authorList>
    </citation>
    <scope>NUCLEOTIDE SEQUENCE [LARGE SCALE GENOMIC DNA]</scope>
    <source>
        <strain evidence="2 3">S-16</strain>
    </source>
</reference>
<evidence type="ECO:0008006" key="4">
    <source>
        <dbReference type="Google" id="ProtNLM"/>
    </source>
</evidence>
<dbReference type="AlphaFoldDB" id="A0A3N7HJW5"/>
<gene>
    <name evidence="2" type="ORF">DZC73_25630</name>
</gene>
<evidence type="ECO:0000256" key="1">
    <source>
        <dbReference type="SAM" id="SignalP"/>
    </source>
</evidence>
<comment type="caution">
    <text evidence="2">The sequence shown here is derived from an EMBL/GenBank/DDBJ whole genome shotgun (WGS) entry which is preliminary data.</text>
</comment>
<organism evidence="2 3">
    <name type="scientific">Piscinibacter terrae</name>
    <dbReference type="NCBI Taxonomy" id="2496871"/>
    <lineage>
        <taxon>Bacteria</taxon>
        <taxon>Pseudomonadati</taxon>
        <taxon>Pseudomonadota</taxon>
        <taxon>Betaproteobacteria</taxon>
        <taxon>Burkholderiales</taxon>
        <taxon>Sphaerotilaceae</taxon>
        <taxon>Piscinibacter</taxon>
    </lineage>
</organism>
<accession>A0A3N7HJW5</accession>
<sequence length="119" mass="13170">MKPGLTVVLVAAVTAWLAACETTYEGKYDMASGWRQAKVAALEVDEQASRHAFKDCRSQWDADKARASSRFIVLSVREMNRRRSYIVAVPLTSSLAVGDRVYMNARDCSAQVMPRAEGP</sequence>